<dbReference type="EMBL" id="JAAWWB010000025">
    <property type="protein sequence ID" value="KAG6751944.1"/>
    <property type="molecule type" value="Genomic_DNA"/>
</dbReference>
<keyword evidence="5 9" id="KW-1133">Transmembrane helix</keyword>
<name>A0A8X8CG19_POPTO</name>
<dbReference type="Pfam" id="PF10225">
    <property type="entry name" value="NEMP"/>
    <property type="match status" value="1"/>
</dbReference>
<reference evidence="10" key="1">
    <citation type="journal article" date="2020" name="bioRxiv">
        <title>Hybrid origin of Populus tomentosa Carr. identified through genome sequencing and phylogenomic analysis.</title>
        <authorList>
            <person name="An X."/>
            <person name="Gao K."/>
            <person name="Chen Z."/>
            <person name="Li J."/>
            <person name="Yang X."/>
            <person name="Yang X."/>
            <person name="Zhou J."/>
            <person name="Guo T."/>
            <person name="Zhao T."/>
            <person name="Huang S."/>
            <person name="Miao D."/>
            <person name="Khan W.U."/>
            <person name="Rao P."/>
            <person name="Ye M."/>
            <person name="Lei B."/>
            <person name="Liao W."/>
            <person name="Wang J."/>
            <person name="Ji L."/>
            <person name="Li Y."/>
            <person name="Guo B."/>
            <person name="Mustafa N.S."/>
            <person name="Li S."/>
            <person name="Yun Q."/>
            <person name="Keller S.R."/>
            <person name="Mao J."/>
            <person name="Zhang R."/>
            <person name="Strauss S.H."/>
        </authorList>
    </citation>
    <scope>NUCLEOTIDE SEQUENCE</scope>
    <source>
        <strain evidence="10">GM15</strain>
        <tissue evidence="10">Leaf</tissue>
    </source>
</reference>
<feature type="transmembrane region" description="Helical" evidence="9">
    <location>
        <begin position="194"/>
        <end position="216"/>
    </location>
</feature>
<evidence type="ECO:0000256" key="4">
    <source>
        <dbReference type="ARBA" id="ARBA00022729"/>
    </source>
</evidence>
<feature type="transmembrane region" description="Helical" evidence="9">
    <location>
        <begin position="163"/>
        <end position="182"/>
    </location>
</feature>
<keyword evidence="7" id="KW-0539">Nucleus</keyword>
<accession>A0A8X8CG19</accession>
<comment type="subcellular location">
    <subcellularLocation>
        <location evidence="1">Nucleus inner membrane</location>
        <topology evidence="1">Multi-pass membrane protein</topology>
        <orientation evidence="1">Nucleoplasmic side</orientation>
    </subcellularLocation>
</comment>
<comment type="similarity">
    <text evidence="2">Belongs to the NEMP family.</text>
</comment>
<dbReference type="Proteomes" id="UP000886885">
    <property type="component" value="Chromosome 13A"/>
</dbReference>
<keyword evidence="3 9" id="KW-0812">Transmembrane</keyword>
<comment type="caution">
    <text evidence="10">The sequence shown here is derived from an EMBL/GenBank/DDBJ whole genome shotgun (WGS) entry which is preliminary data.</text>
</comment>
<dbReference type="InterPro" id="IPR019358">
    <property type="entry name" value="NEMP_fam"/>
</dbReference>
<evidence type="ECO:0000256" key="6">
    <source>
        <dbReference type="ARBA" id="ARBA00023136"/>
    </source>
</evidence>
<evidence type="ECO:0000313" key="11">
    <source>
        <dbReference type="Proteomes" id="UP000886885"/>
    </source>
</evidence>
<proteinExistence type="inferred from homology"/>
<dbReference type="PANTHER" id="PTHR31587">
    <property type="entry name" value="TRANSMEMBRANE PROTEIN (DUF2215)"/>
    <property type="match status" value="1"/>
</dbReference>
<evidence type="ECO:0000313" key="10">
    <source>
        <dbReference type="EMBL" id="KAG6751944.1"/>
    </source>
</evidence>
<evidence type="ECO:0000256" key="3">
    <source>
        <dbReference type="ARBA" id="ARBA00022692"/>
    </source>
</evidence>
<feature type="region of interest" description="Disordered" evidence="8">
    <location>
        <begin position="399"/>
        <end position="418"/>
    </location>
</feature>
<keyword evidence="4" id="KW-0732">Signal</keyword>
<evidence type="ECO:0000256" key="7">
    <source>
        <dbReference type="ARBA" id="ARBA00023242"/>
    </source>
</evidence>
<feature type="transmembrane region" description="Helical" evidence="9">
    <location>
        <begin position="139"/>
        <end position="157"/>
    </location>
</feature>
<evidence type="ECO:0000256" key="5">
    <source>
        <dbReference type="ARBA" id="ARBA00022989"/>
    </source>
</evidence>
<evidence type="ECO:0000256" key="2">
    <source>
        <dbReference type="ARBA" id="ARBA00005748"/>
    </source>
</evidence>
<dbReference type="PANTHER" id="PTHR31587:SF3">
    <property type="entry name" value="EXPRESSED PROTEIN"/>
    <property type="match status" value="1"/>
</dbReference>
<dbReference type="AlphaFoldDB" id="A0A8X8CG19"/>
<feature type="region of interest" description="Disordered" evidence="8">
    <location>
        <begin position="504"/>
        <end position="530"/>
    </location>
</feature>
<protein>
    <submittedName>
        <fullName evidence="10">Uncharacterized protein</fullName>
    </submittedName>
</protein>
<dbReference type="OrthoDB" id="772609at2759"/>
<dbReference type="GO" id="GO:0005637">
    <property type="term" value="C:nuclear inner membrane"/>
    <property type="evidence" value="ECO:0007669"/>
    <property type="project" value="UniProtKB-SubCell"/>
</dbReference>
<evidence type="ECO:0000256" key="8">
    <source>
        <dbReference type="SAM" id="MobiDB-lite"/>
    </source>
</evidence>
<gene>
    <name evidence="10" type="ORF">POTOM_044159</name>
</gene>
<keyword evidence="11" id="KW-1185">Reference proteome</keyword>
<sequence length="530" mass="58977">MPSTITGIDPENPALDVTPSHFHGRVFSHDGSKDAFFCERVKVSGHLRWKLSRYASSFRVTLAPSALIPERLHSNIQVCFHRNASLGFCQCEKDDWRIVQKGLWTSVMSPYEERYVDVKFIGDTSGAVSIAVDEDLQQWRLMCLAVGFVLLLLAPIVSSWVPFYYSTSMAIGVFLVIIILLFQGMKLLPTGRKNFFYLSIYGSVLGAGTFILHQISTLVNSILVNFGLSEDMHNPVYIFILVGIVLTGAGLGFWMVRKFVISKDGSVDDGVAQFVKWAMRIIASTFILQVSSSLFDKRKIEDDNWLSLTCFNGLGLCTRVGLKASFSVHSDMPCAELIPLWPSTLDTPLAMGALLSSCAICSVTLKWWYKRDQSDSGGGSAWLQPAGQTTARFRRAEFHSRSGKMSPQGKMWNSPKSSSAWTSSPVKGVVSPSSHSAPVDKQDYYSTFHKTPRRKKFTKKQWEDFTRESTREALMDWAASPEAANWVINNADRMQLLPSNYGSEEMVGSESDSTDASVAGSGKPFSLFNW</sequence>
<keyword evidence="6 9" id="KW-0472">Membrane</keyword>
<evidence type="ECO:0000256" key="9">
    <source>
        <dbReference type="SAM" id="Phobius"/>
    </source>
</evidence>
<organism evidence="10 11">
    <name type="scientific">Populus tomentosa</name>
    <name type="common">Chinese white poplar</name>
    <dbReference type="NCBI Taxonomy" id="118781"/>
    <lineage>
        <taxon>Eukaryota</taxon>
        <taxon>Viridiplantae</taxon>
        <taxon>Streptophyta</taxon>
        <taxon>Embryophyta</taxon>
        <taxon>Tracheophyta</taxon>
        <taxon>Spermatophyta</taxon>
        <taxon>Magnoliopsida</taxon>
        <taxon>eudicotyledons</taxon>
        <taxon>Gunneridae</taxon>
        <taxon>Pentapetalae</taxon>
        <taxon>rosids</taxon>
        <taxon>fabids</taxon>
        <taxon>Malpighiales</taxon>
        <taxon>Salicaceae</taxon>
        <taxon>Saliceae</taxon>
        <taxon>Populus</taxon>
    </lineage>
</organism>
<evidence type="ECO:0000256" key="1">
    <source>
        <dbReference type="ARBA" id="ARBA00004575"/>
    </source>
</evidence>
<feature type="transmembrane region" description="Helical" evidence="9">
    <location>
        <begin position="236"/>
        <end position="256"/>
    </location>
</feature>